<name>A0A3E1K9D8_9GAMM</name>
<organism evidence="2 3">
    <name type="scientific">Wenzhouxiangella sediminis</name>
    <dbReference type="NCBI Taxonomy" id="1792836"/>
    <lineage>
        <taxon>Bacteria</taxon>
        <taxon>Pseudomonadati</taxon>
        <taxon>Pseudomonadota</taxon>
        <taxon>Gammaproteobacteria</taxon>
        <taxon>Chromatiales</taxon>
        <taxon>Wenzhouxiangellaceae</taxon>
        <taxon>Wenzhouxiangella</taxon>
    </lineage>
</organism>
<dbReference type="Proteomes" id="UP000260351">
    <property type="component" value="Unassembled WGS sequence"/>
</dbReference>
<evidence type="ECO:0000313" key="2">
    <source>
        <dbReference type="EMBL" id="RFF30767.1"/>
    </source>
</evidence>
<feature type="transmembrane region" description="Helical" evidence="1">
    <location>
        <begin position="48"/>
        <end position="76"/>
    </location>
</feature>
<dbReference type="OrthoDB" id="9813804at2"/>
<feature type="transmembrane region" description="Helical" evidence="1">
    <location>
        <begin position="6"/>
        <end position="27"/>
    </location>
</feature>
<dbReference type="GO" id="GO:0015385">
    <property type="term" value="F:sodium:proton antiporter activity"/>
    <property type="evidence" value="ECO:0007669"/>
    <property type="project" value="TreeGrafter"/>
</dbReference>
<keyword evidence="3" id="KW-1185">Reference proteome</keyword>
<dbReference type="AlphaFoldDB" id="A0A3E1K9D8"/>
<dbReference type="PANTHER" id="PTHR34703">
    <property type="entry name" value="ANTIPORTER SUBUNIT MNHG2-RELATED"/>
    <property type="match status" value="1"/>
</dbReference>
<comment type="caution">
    <text evidence="2">The sequence shown here is derived from an EMBL/GenBank/DDBJ whole genome shotgun (WGS) entry which is preliminary data.</text>
</comment>
<keyword evidence="1" id="KW-0472">Membrane</keyword>
<reference evidence="2 3" key="1">
    <citation type="submission" date="2018-08" db="EMBL/GenBank/DDBJ databases">
        <title>Wenzhouxiangella salilacus sp. nov., a novel bacterium isolated from a saline lake in Xinjiang Province, China.</title>
        <authorList>
            <person name="Han S."/>
        </authorList>
    </citation>
    <scope>NUCLEOTIDE SEQUENCE [LARGE SCALE GENOMIC DNA]</scope>
    <source>
        <strain evidence="2 3">XDB06</strain>
    </source>
</reference>
<evidence type="ECO:0000313" key="3">
    <source>
        <dbReference type="Proteomes" id="UP000260351"/>
    </source>
</evidence>
<dbReference type="RefSeq" id="WP_116650396.1">
    <property type="nucleotide sequence ID" value="NZ_QUZK01000032.1"/>
</dbReference>
<dbReference type="EMBL" id="QUZK01000032">
    <property type="protein sequence ID" value="RFF30767.1"/>
    <property type="molecule type" value="Genomic_DNA"/>
</dbReference>
<evidence type="ECO:0000256" key="1">
    <source>
        <dbReference type="SAM" id="Phobius"/>
    </source>
</evidence>
<dbReference type="PANTHER" id="PTHR34703:SF1">
    <property type="entry name" value="ANTIPORTER SUBUNIT MNHG2-RELATED"/>
    <property type="match status" value="1"/>
</dbReference>
<sequence length="104" mass="10879">MIVVDVLSWFLLLGGGLVGILGGVGLLRFPDFYSRLHAAGMTDTLCALMIIAGLILQAGLSLLSIKLALILLFLLFTSPTASHALARAALTDGLKPEGEQSSNN</sequence>
<keyword evidence="1" id="KW-1133">Transmembrane helix</keyword>
<proteinExistence type="predicted"/>
<accession>A0A3E1K9D8</accession>
<dbReference type="NCBIfam" id="TIGR01300">
    <property type="entry name" value="CPA3_mnhG_phaG"/>
    <property type="match status" value="1"/>
</dbReference>
<protein>
    <submittedName>
        <fullName evidence="2">Sodium:proton antiporter</fullName>
    </submittedName>
</protein>
<dbReference type="InterPro" id="IPR005133">
    <property type="entry name" value="PhaG_MnhG_YufB"/>
</dbReference>
<keyword evidence="1" id="KW-0812">Transmembrane</keyword>
<dbReference type="Pfam" id="PF03334">
    <property type="entry name" value="PhaG_MnhG_YufB"/>
    <property type="match status" value="1"/>
</dbReference>
<gene>
    <name evidence="2" type="ORF">DZC52_06900</name>
</gene>